<proteinExistence type="predicted"/>
<name>A0A9P5Q8B2_9AGAR</name>
<dbReference type="EMBL" id="JADNRY010000007">
    <property type="protein sequence ID" value="KAF9076077.1"/>
    <property type="molecule type" value="Genomic_DNA"/>
</dbReference>
<accession>A0A9P5Q8B2</accession>
<feature type="non-terminal residue" evidence="2">
    <location>
        <position position="1"/>
    </location>
</feature>
<evidence type="ECO:0000313" key="2">
    <source>
        <dbReference type="EMBL" id="KAF9076077.1"/>
    </source>
</evidence>
<reference evidence="2" key="1">
    <citation type="submission" date="2020-11" db="EMBL/GenBank/DDBJ databases">
        <authorList>
            <consortium name="DOE Joint Genome Institute"/>
            <person name="Ahrendt S."/>
            <person name="Riley R."/>
            <person name="Andreopoulos W."/>
            <person name="Labutti K."/>
            <person name="Pangilinan J."/>
            <person name="Ruiz-Duenas F.J."/>
            <person name="Barrasa J.M."/>
            <person name="Sanchez-Garcia M."/>
            <person name="Camarero S."/>
            <person name="Miyauchi S."/>
            <person name="Serrano A."/>
            <person name="Linde D."/>
            <person name="Babiker R."/>
            <person name="Drula E."/>
            <person name="Ayuso-Fernandez I."/>
            <person name="Pacheco R."/>
            <person name="Padilla G."/>
            <person name="Ferreira P."/>
            <person name="Barriuso J."/>
            <person name="Kellner H."/>
            <person name="Castanera R."/>
            <person name="Alfaro M."/>
            <person name="Ramirez L."/>
            <person name="Pisabarro A.G."/>
            <person name="Kuo A."/>
            <person name="Tritt A."/>
            <person name="Lipzen A."/>
            <person name="He G."/>
            <person name="Yan M."/>
            <person name="Ng V."/>
            <person name="Cullen D."/>
            <person name="Martin F."/>
            <person name="Rosso M.-N."/>
            <person name="Henrissat B."/>
            <person name="Hibbett D."/>
            <person name="Martinez A.T."/>
            <person name="Grigoriev I.V."/>
        </authorList>
    </citation>
    <scope>NUCLEOTIDE SEQUENCE</scope>
    <source>
        <strain evidence="2">AH 40177</strain>
    </source>
</reference>
<dbReference type="Proteomes" id="UP000772434">
    <property type="component" value="Unassembled WGS sequence"/>
</dbReference>
<keyword evidence="3" id="KW-1185">Reference proteome</keyword>
<feature type="region of interest" description="Disordered" evidence="1">
    <location>
        <begin position="153"/>
        <end position="185"/>
    </location>
</feature>
<dbReference type="AlphaFoldDB" id="A0A9P5Q8B2"/>
<feature type="region of interest" description="Disordered" evidence="1">
    <location>
        <begin position="250"/>
        <end position="271"/>
    </location>
</feature>
<organism evidence="2 3">
    <name type="scientific">Rhodocollybia butyracea</name>
    <dbReference type="NCBI Taxonomy" id="206335"/>
    <lineage>
        <taxon>Eukaryota</taxon>
        <taxon>Fungi</taxon>
        <taxon>Dikarya</taxon>
        <taxon>Basidiomycota</taxon>
        <taxon>Agaricomycotina</taxon>
        <taxon>Agaricomycetes</taxon>
        <taxon>Agaricomycetidae</taxon>
        <taxon>Agaricales</taxon>
        <taxon>Marasmiineae</taxon>
        <taxon>Omphalotaceae</taxon>
        <taxon>Rhodocollybia</taxon>
    </lineage>
</organism>
<protein>
    <submittedName>
        <fullName evidence="2">Uncharacterized protein</fullName>
    </submittedName>
</protein>
<comment type="caution">
    <text evidence="2">The sequence shown here is derived from an EMBL/GenBank/DDBJ whole genome shotgun (WGS) entry which is preliminary data.</text>
</comment>
<evidence type="ECO:0000313" key="3">
    <source>
        <dbReference type="Proteomes" id="UP000772434"/>
    </source>
</evidence>
<gene>
    <name evidence="2" type="ORF">BDP27DRAFT_1442780</name>
</gene>
<sequence length="336" mass="36488">MSTPAAMSSPEYLALKAEILSAFQEYNKKLAESSGYASNFYSFAGMATDMCEKTARFLPAEYRVHFLADKEFHPPFFKIRSTLENLVKWASSNQKTFAMPSFYPALRTLGNQIYAQQRAELAAAATAATADTSTEASSGAVGVAAAVTTAVTANTASSKGSRPTRGRKAPKTPEIVPDTDSDPDEVSFVTEDVTMSDGTGLSTAERLSLNKMPTTSVVVKDLYGVPIDTTVPKSLKRQKFKEPSALVPVLRPRLSTPPNPDRMKSPQKGSKQITLARTIPRSARMPLWPLIRRLTVSPLLFPLSSVLLPLLLSSLRLTLPASPSLRQPKPVSLPRK</sequence>
<evidence type="ECO:0000256" key="1">
    <source>
        <dbReference type="SAM" id="MobiDB-lite"/>
    </source>
</evidence>